<dbReference type="EMBL" id="OOIL02006685">
    <property type="protein sequence ID" value="VFR00332.1"/>
    <property type="molecule type" value="Genomic_DNA"/>
</dbReference>
<organism evidence="1 2">
    <name type="scientific">Cuscuta campestris</name>
    <dbReference type="NCBI Taxonomy" id="132261"/>
    <lineage>
        <taxon>Eukaryota</taxon>
        <taxon>Viridiplantae</taxon>
        <taxon>Streptophyta</taxon>
        <taxon>Embryophyta</taxon>
        <taxon>Tracheophyta</taxon>
        <taxon>Spermatophyta</taxon>
        <taxon>Magnoliopsida</taxon>
        <taxon>eudicotyledons</taxon>
        <taxon>Gunneridae</taxon>
        <taxon>Pentapetalae</taxon>
        <taxon>asterids</taxon>
        <taxon>lamiids</taxon>
        <taxon>Solanales</taxon>
        <taxon>Convolvulaceae</taxon>
        <taxon>Cuscuteae</taxon>
        <taxon>Cuscuta</taxon>
        <taxon>Cuscuta subgen. Grammica</taxon>
        <taxon>Cuscuta sect. Cleistogrammica</taxon>
    </lineage>
</organism>
<reference evidence="1 2" key="1">
    <citation type="submission" date="2018-04" db="EMBL/GenBank/DDBJ databases">
        <authorList>
            <person name="Vogel A."/>
        </authorList>
    </citation>
    <scope>NUCLEOTIDE SEQUENCE [LARGE SCALE GENOMIC DNA]</scope>
</reference>
<evidence type="ECO:0000313" key="2">
    <source>
        <dbReference type="Proteomes" id="UP000595140"/>
    </source>
</evidence>
<sequence>MAGCATAPLRRRLNGSAAALVLQLDDASTGGGGIALALARGLTAREPRKQSAASCSLVTTAAWTSAHSATGDGDTIWTAAAGLD</sequence>
<accession>A0A484NFW0</accession>
<dbReference type="Proteomes" id="UP000595140">
    <property type="component" value="Unassembled WGS sequence"/>
</dbReference>
<dbReference type="AlphaFoldDB" id="A0A484NFW0"/>
<protein>
    <submittedName>
        <fullName evidence="1">Uncharacterized protein</fullName>
    </submittedName>
</protein>
<gene>
    <name evidence="1" type="ORF">CCAM_LOCUS42107</name>
</gene>
<keyword evidence="2" id="KW-1185">Reference proteome</keyword>
<name>A0A484NFW0_9ASTE</name>
<evidence type="ECO:0000313" key="1">
    <source>
        <dbReference type="EMBL" id="VFR00332.1"/>
    </source>
</evidence>
<proteinExistence type="predicted"/>